<reference evidence="1 2" key="1">
    <citation type="submission" date="2012-08" db="EMBL/GenBank/DDBJ databases">
        <title>Oryza genome evolution.</title>
        <authorList>
            <person name="Wing R.A."/>
        </authorList>
    </citation>
    <scope>NUCLEOTIDE SEQUENCE</scope>
</reference>
<dbReference type="AlphaFoldDB" id="A0A0D9V3K2"/>
<dbReference type="EnsemblPlants" id="LPERR01G21170.1">
    <property type="protein sequence ID" value="LPERR01G21170.1"/>
    <property type="gene ID" value="LPERR01G21170"/>
</dbReference>
<accession>A0A0D9V3K2</accession>
<reference evidence="2" key="2">
    <citation type="submission" date="2013-12" db="EMBL/GenBank/DDBJ databases">
        <authorList>
            <person name="Yu Y."/>
            <person name="Lee S."/>
            <person name="de Baynast K."/>
            <person name="Wissotski M."/>
            <person name="Liu L."/>
            <person name="Talag J."/>
            <person name="Goicoechea J."/>
            <person name="Angelova A."/>
            <person name="Jetty R."/>
            <person name="Kudrna D."/>
            <person name="Golser W."/>
            <person name="Rivera L."/>
            <person name="Zhang J."/>
            <person name="Wing R."/>
        </authorList>
    </citation>
    <scope>NUCLEOTIDE SEQUENCE</scope>
</reference>
<dbReference type="HOGENOM" id="CLU_2888982_0_0_1"/>
<evidence type="ECO:0000313" key="1">
    <source>
        <dbReference type="EnsemblPlants" id="LPERR01G21170.1"/>
    </source>
</evidence>
<proteinExistence type="predicted"/>
<evidence type="ECO:0000313" key="2">
    <source>
        <dbReference type="Proteomes" id="UP000032180"/>
    </source>
</evidence>
<name>A0A0D9V3K2_9ORYZ</name>
<keyword evidence="2" id="KW-1185">Reference proteome</keyword>
<dbReference type="Gramene" id="LPERR01G21170.1">
    <property type="protein sequence ID" value="LPERR01G21170.1"/>
    <property type="gene ID" value="LPERR01G21170"/>
</dbReference>
<sequence length="63" mass="7094">MELLPFDGVVAMDCQEYLAPAEVDDYCSGLQVMMRVEGSDFSKMCFSACDYHGEDQRRSMGLD</sequence>
<dbReference type="Proteomes" id="UP000032180">
    <property type="component" value="Chromosome 1"/>
</dbReference>
<reference evidence="1" key="3">
    <citation type="submission" date="2015-04" db="UniProtKB">
        <authorList>
            <consortium name="EnsemblPlants"/>
        </authorList>
    </citation>
    <scope>IDENTIFICATION</scope>
</reference>
<organism evidence="1 2">
    <name type="scientific">Leersia perrieri</name>
    <dbReference type="NCBI Taxonomy" id="77586"/>
    <lineage>
        <taxon>Eukaryota</taxon>
        <taxon>Viridiplantae</taxon>
        <taxon>Streptophyta</taxon>
        <taxon>Embryophyta</taxon>
        <taxon>Tracheophyta</taxon>
        <taxon>Spermatophyta</taxon>
        <taxon>Magnoliopsida</taxon>
        <taxon>Liliopsida</taxon>
        <taxon>Poales</taxon>
        <taxon>Poaceae</taxon>
        <taxon>BOP clade</taxon>
        <taxon>Oryzoideae</taxon>
        <taxon>Oryzeae</taxon>
        <taxon>Oryzinae</taxon>
        <taxon>Leersia</taxon>
    </lineage>
</organism>
<protein>
    <submittedName>
        <fullName evidence="1">Uncharacterized protein</fullName>
    </submittedName>
</protein>